<evidence type="ECO:0000313" key="1">
    <source>
        <dbReference type="EMBL" id="PLW79125.1"/>
    </source>
</evidence>
<comment type="caution">
    <text evidence="1">The sequence shown here is derived from an EMBL/GenBank/DDBJ whole genome shotgun (WGS) entry which is preliminary data.</text>
</comment>
<proteinExistence type="predicted"/>
<gene>
    <name evidence="1" type="ORF">C0081_02530</name>
</gene>
<keyword evidence="2" id="KW-1185">Reference proteome</keyword>
<protein>
    <submittedName>
        <fullName evidence="1">Uncharacterized protein</fullName>
    </submittedName>
</protein>
<organism evidence="1 2">
    <name type="scientific">Cohaesibacter celericrescens</name>
    <dbReference type="NCBI Taxonomy" id="2067669"/>
    <lineage>
        <taxon>Bacteria</taxon>
        <taxon>Pseudomonadati</taxon>
        <taxon>Pseudomonadota</taxon>
        <taxon>Alphaproteobacteria</taxon>
        <taxon>Hyphomicrobiales</taxon>
        <taxon>Cohaesibacteraceae</taxon>
    </lineage>
</organism>
<sequence>MGRFWLVGCIGLFAPVLRVKGGTDLSNSSDSAPQSQVFLRLIKQCCHFWAKLIAILSDNLAV</sequence>
<name>A0A2N5XXF4_9HYPH</name>
<evidence type="ECO:0000313" key="2">
    <source>
        <dbReference type="Proteomes" id="UP000234881"/>
    </source>
</evidence>
<dbReference type="AlphaFoldDB" id="A0A2N5XXF4"/>
<dbReference type="EMBL" id="PKUQ01000001">
    <property type="protein sequence ID" value="PLW79125.1"/>
    <property type="molecule type" value="Genomic_DNA"/>
</dbReference>
<reference evidence="1 2" key="1">
    <citation type="submission" date="2018-01" db="EMBL/GenBank/DDBJ databases">
        <title>The draft genome sequence of Cohaesibacter sp. H1304.</title>
        <authorList>
            <person name="Wang N.-N."/>
            <person name="Du Z.-J."/>
        </authorList>
    </citation>
    <scope>NUCLEOTIDE SEQUENCE [LARGE SCALE GENOMIC DNA]</scope>
    <source>
        <strain evidence="1 2">H1304</strain>
    </source>
</reference>
<dbReference type="Proteomes" id="UP000234881">
    <property type="component" value="Unassembled WGS sequence"/>
</dbReference>
<accession>A0A2N5XXF4</accession>